<feature type="transmembrane region" description="Helical" evidence="13">
    <location>
        <begin position="515"/>
        <end position="535"/>
    </location>
</feature>
<evidence type="ECO:0000256" key="3">
    <source>
        <dbReference type="ARBA" id="ARBA00008400"/>
    </source>
</evidence>
<evidence type="ECO:0000259" key="15">
    <source>
        <dbReference type="Pfam" id="PF04987"/>
    </source>
</evidence>
<feature type="transmembrane region" description="Helical" evidence="13">
    <location>
        <begin position="723"/>
        <end position="744"/>
    </location>
</feature>
<keyword evidence="9 13" id="KW-1133">Transmembrane helix</keyword>
<keyword evidence="6 13" id="KW-0808">Transferase</keyword>
<keyword evidence="5 13" id="KW-0337">GPI-anchor biosynthesis</keyword>
<accession>A0A0D2PT02</accession>
<protein>
    <recommendedName>
        <fullName evidence="4 13">GPI ethanolamine phosphate transferase 1</fullName>
        <ecNumber evidence="13">2.-.-.-</ecNumber>
    </recommendedName>
</protein>
<keyword evidence="7 13" id="KW-0812">Transmembrane</keyword>
<dbReference type="Gene3D" id="3.40.720.10">
    <property type="entry name" value="Alkaline Phosphatase, subunit A"/>
    <property type="match status" value="1"/>
</dbReference>
<dbReference type="GO" id="GO:0006506">
    <property type="term" value="P:GPI anchor biosynthetic process"/>
    <property type="evidence" value="ECO:0007669"/>
    <property type="project" value="UniProtKB-UniPathway"/>
</dbReference>
<keyword evidence="11" id="KW-0325">Glycoprotein</keyword>
<evidence type="ECO:0000256" key="13">
    <source>
        <dbReference type="RuleBase" id="RU367138"/>
    </source>
</evidence>
<comment type="subcellular location">
    <subcellularLocation>
        <location evidence="1 13">Endoplasmic reticulum membrane</location>
        <topology evidence="1 13">Multi-pass membrane protein</topology>
    </subcellularLocation>
</comment>
<feature type="transmembrane region" description="Helical" evidence="13">
    <location>
        <begin position="689"/>
        <end position="711"/>
    </location>
</feature>
<dbReference type="PANTHER" id="PTHR12250">
    <property type="entry name" value="PHOSPHATIDYLINOSITOL GLYCAN, CLASS N"/>
    <property type="match status" value="1"/>
</dbReference>
<comment type="pathway">
    <text evidence="2 13">Glycolipid biosynthesis; glycosylphosphatidylinositol-anchor biosynthesis.</text>
</comment>
<sequence>MISTTLSANACVVANLIRLKPQVQQRLASNGEQFCKLSTMAKPTLPTPLPKTRYNPSKVLLIGLVFHVIFMGSVFDAYFTRPVLHGMRRYGDRKSGNAPAKRLVFIVGDGLRADLLFSENAFVGIPGAPRHVAPHLRSIAEMRGVFGISHTRVPTESRPCHVALIGGMYEYVSSVLLGWKTNPAEFDSVFNQSKTTFSFGSPDILPLFSRSASPGVVRTWSYEENDIDYTKDATSLDLWTLNNFRRLFENATTDPILASELRQDKVVFFLHLLGPDTTAHSYRCHSKEYMRNLQVVDGIVREAESLVNDFYDDNATSFIFTADHGASAVGNHGDGHPDNTRTPLIAWGSGVRGPLLDESFSSHDEYSKPWGLGHLVRRDVQQADIAPIMAALIGIDWPVNSVGVLPDVDPSLPGYLDWNTEQDVARVALVNAQVILEQYRVMHEIRKKRSLFYAPYPPLVNITRTDQNSGIILIENSISEQRWDDSRHLSSQLIQQSLDGLHYLQTYDRRFIRGFAMAGYLGLMAYTSLFVFRPVDAVLPARVNNSYLVSFVFTAMSWTIMTVFVAIFALQKSPWSFYAYALFPCYFWQQFWVQMVPFIRQNKSKLSIGKCTKYLGKCATLILGLLIMTAGYTYRLIWSAGFLFMGLVWPFFWEKGTYSQSPTIVASWALSCVASAVFPALPVEVNESLSTIILGGLVILSTGFASAVYVLRSRELQSKPSIFTLFVVQGFLIIATMIITVSSTLSLQAKQGLPTLYKWSGWIVLVISSTLPFWTKSGLHTKHSKILMYFLACAPCFIILSIGAESLFFVSYSITLISWVQVESLVRSFQSSDKVSVWSRDSKHRKYSSTRSGSNEIQMSDLRIALYFLFFVQVGFFGPGNVASITSFYLEPIFRLVPIFDPPLLLILLVFRIIAPYIMLSVVFASLNYTLGLPPHSLLLIALSMADVMTLVFFLNVNDTAAWSDIGQSVACFCISSLLLIWSAGICAGGARSMADVHLSRSALHSTQKTE</sequence>
<dbReference type="Pfam" id="PF04987">
    <property type="entry name" value="PigN"/>
    <property type="match status" value="1"/>
</dbReference>
<feature type="transmembrane region" description="Helical" evidence="13">
    <location>
        <begin position="59"/>
        <end position="79"/>
    </location>
</feature>
<feature type="domain" description="Sulfatase N-terminal" evidence="14">
    <location>
        <begin position="104"/>
        <end position="365"/>
    </location>
</feature>
<evidence type="ECO:0000259" key="14">
    <source>
        <dbReference type="Pfam" id="PF00884"/>
    </source>
</evidence>
<evidence type="ECO:0000256" key="12">
    <source>
        <dbReference type="ARBA" id="ARBA00023316"/>
    </source>
</evidence>
<dbReference type="EC" id="2.-.-.-" evidence="13"/>
<feature type="transmembrane region" description="Helical" evidence="13">
    <location>
        <begin position="756"/>
        <end position="774"/>
    </location>
</feature>
<evidence type="ECO:0000256" key="1">
    <source>
        <dbReference type="ARBA" id="ARBA00004477"/>
    </source>
</evidence>
<feature type="transmembrane region" description="Helical" evidence="13">
    <location>
        <begin position="902"/>
        <end position="925"/>
    </location>
</feature>
<keyword evidence="12" id="KW-0961">Cell wall biogenesis/degradation</keyword>
<feature type="transmembrane region" description="Helical" evidence="13">
    <location>
        <begin position="967"/>
        <end position="991"/>
    </location>
</feature>
<dbReference type="GO" id="GO:0071555">
    <property type="term" value="P:cell wall organization"/>
    <property type="evidence" value="ECO:0007669"/>
    <property type="project" value="UniProtKB-KW"/>
</dbReference>
<feature type="transmembrane region" description="Helical" evidence="13">
    <location>
        <begin position="864"/>
        <end position="890"/>
    </location>
</feature>
<feature type="transmembrane region" description="Helical" evidence="13">
    <location>
        <begin position="547"/>
        <end position="569"/>
    </location>
</feature>
<dbReference type="GO" id="GO:0005789">
    <property type="term" value="C:endoplasmic reticulum membrane"/>
    <property type="evidence" value="ECO:0007669"/>
    <property type="project" value="UniProtKB-SubCell"/>
</dbReference>
<evidence type="ECO:0000256" key="8">
    <source>
        <dbReference type="ARBA" id="ARBA00022824"/>
    </source>
</evidence>
<reference evidence="17" key="1">
    <citation type="submission" date="2014-04" db="EMBL/GenBank/DDBJ databases">
        <title>Evolutionary Origins and Diversification of the Mycorrhizal Mutualists.</title>
        <authorList>
            <consortium name="DOE Joint Genome Institute"/>
            <consortium name="Mycorrhizal Genomics Consortium"/>
            <person name="Kohler A."/>
            <person name="Kuo A."/>
            <person name="Nagy L.G."/>
            <person name="Floudas D."/>
            <person name="Copeland A."/>
            <person name="Barry K.W."/>
            <person name="Cichocki N."/>
            <person name="Veneault-Fourrey C."/>
            <person name="LaButti K."/>
            <person name="Lindquist E.A."/>
            <person name="Lipzen A."/>
            <person name="Lundell T."/>
            <person name="Morin E."/>
            <person name="Murat C."/>
            <person name="Riley R."/>
            <person name="Ohm R."/>
            <person name="Sun H."/>
            <person name="Tunlid A."/>
            <person name="Henrissat B."/>
            <person name="Grigoriev I.V."/>
            <person name="Hibbett D.S."/>
            <person name="Martin F."/>
        </authorList>
    </citation>
    <scope>NUCLEOTIDE SEQUENCE [LARGE SCALE GENOMIC DNA]</scope>
    <source>
        <strain evidence="17">FD-334 SS-4</strain>
    </source>
</reference>
<feature type="transmembrane region" description="Helical" evidence="13">
    <location>
        <begin position="575"/>
        <end position="593"/>
    </location>
</feature>
<evidence type="ECO:0000256" key="9">
    <source>
        <dbReference type="ARBA" id="ARBA00022989"/>
    </source>
</evidence>
<evidence type="ECO:0000256" key="10">
    <source>
        <dbReference type="ARBA" id="ARBA00023136"/>
    </source>
</evidence>
<dbReference type="InterPro" id="IPR000917">
    <property type="entry name" value="Sulfatase_N"/>
</dbReference>
<evidence type="ECO:0000256" key="6">
    <source>
        <dbReference type="ARBA" id="ARBA00022679"/>
    </source>
</evidence>
<organism evidence="16 17">
    <name type="scientific">Hypholoma sublateritium (strain FD-334 SS-4)</name>
    <dbReference type="NCBI Taxonomy" id="945553"/>
    <lineage>
        <taxon>Eukaryota</taxon>
        <taxon>Fungi</taxon>
        <taxon>Dikarya</taxon>
        <taxon>Basidiomycota</taxon>
        <taxon>Agaricomycotina</taxon>
        <taxon>Agaricomycetes</taxon>
        <taxon>Agaricomycetidae</taxon>
        <taxon>Agaricales</taxon>
        <taxon>Agaricineae</taxon>
        <taxon>Strophariaceae</taxon>
        <taxon>Hypholoma</taxon>
    </lineage>
</organism>
<dbReference type="GO" id="GO:0051377">
    <property type="term" value="F:mannose-ethanolamine phosphotransferase activity"/>
    <property type="evidence" value="ECO:0007669"/>
    <property type="project" value="UniProtKB-UniRule"/>
</dbReference>
<name>A0A0D2PT02_HYPSF</name>
<dbReference type="UniPathway" id="UPA00196"/>
<comment type="function">
    <text evidence="13">Ethanolamine phosphate transferase involved in glycosylphosphatidylinositol-anchor biosynthesis. Transfers ethanolamine phosphate to the first alpha-1,4-linked mannose of the glycosylphosphatidylinositol precursor of GPI-anchor.</text>
</comment>
<evidence type="ECO:0000256" key="11">
    <source>
        <dbReference type="ARBA" id="ARBA00023180"/>
    </source>
</evidence>
<keyword evidence="10 13" id="KW-0472">Membrane</keyword>
<feature type="domain" description="GPI ethanolamine phosphate transferase 1 C-terminal" evidence="15">
    <location>
        <begin position="499"/>
        <end position="960"/>
    </location>
</feature>
<dbReference type="SUPFAM" id="SSF53649">
    <property type="entry name" value="Alkaline phosphatase-like"/>
    <property type="match status" value="1"/>
</dbReference>
<dbReference type="EMBL" id="KN817547">
    <property type="protein sequence ID" value="KJA22870.1"/>
    <property type="molecule type" value="Genomic_DNA"/>
</dbReference>
<dbReference type="STRING" id="945553.A0A0D2PT02"/>
<dbReference type="InterPro" id="IPR017852">
    <property type="entry name" value="GPI_EtnP_transferase_1_C"/>
</dbReference>
<evidence type="ECO:0000313" key="16">
    <source>
        <dbReference type="EMBL" id="KJA22870.1"/>
    </source>
</evidence>
<dbReference type="InterPro" id="IPR017850">
    <property type="entry name" value="Alkaline_phosphatase_core_sf"/>
</dbReference>
<dbReference type="AlphaFoldDB" id="A0A0D2PT02"/>
<dbReference type="InterPro" id="IPR037671">
    <property type="entry name" value="PIGN_N"/>
</dbReference>
<dbReference type="CDD" id="cd16020">
    <property type="entry name" value="GPI_EPT_1"/>
    <property type="match status" value="1"/>
</dbReference>
<dbReference type="Proteomes" id="UP000054270">
    <property type="component" value="Unassembled WGS sequence"/>
</dbReference>
<dbReference type="FunFam" id="3.40.720.10:FF:000015">
    <property type="entry name" value="GPI ethanolamine phosphate transferase 1"/>
    <property type="match status" value="1"/>
</dbReference>
<dbReference type="InterPro" id="IPR007070">
    <property type="entry name" value="GPI_EtnP_transferase_1"/>
</dbReference>
<proteinExistence type="inferred from homology"/>
<dbReference type="PANTHER" id="PTHR12250:SF0">
    <property type="entry name" value="GPI ETHANOLAMINE PHOSPHATE TRANSFERASE 1"/>
    <property type="match status" value="1"/>
</dbReference>
<keyword evidence="8 13" id="KW-0256">Endoplasmic reticulum</keyword>
<evidence type="ECO:0000256" key="7">
    <source>
        <dbReference type="ARBA" id="ARBA00022692"/>
    </source>
</evidence>
<gene>
    <name evidence="16" type="ORF">HYPSUDRAFT_40657</name>
</gene>
<comment type="similarity">
    <text evidence="3 13">Belongs to the PIGG/PIGN/PIGO family. PIGN subfamily.</text>
</comment>
<dbReference type="OrthoDB" id="2748310at2759"/>
<dbReference type="OMA" id="HIMLTTS"/>
<dbReference type="Pfam" id="PF00884">
    <property type="entry name" value="Sulfatase"/>
    <property type="match status" value="1"/>
</dbReference>
<feature type="transmembrane region" description="Helical" evidence="13">
    <location>
        <begin position="937"/>
        <end position="955"/>
    </location>
</feature>
<evidence type="ECO:0000256" key="5">
    <source>
        <dbReference type="ARBA" id="ARBA00022502"/>
    </source>
</evidence>
<keyword evidence="17" id="KW-1185">Reference proteome</keyword>
<evidence type="ECO:0000256" key="4">
    <source>
        <dbReference type="ARBA" id="ARBA00020831"/>
    </source>
</evidence>
<evidence type="ECO:0000256" key="2">
    <source>
        <dbReference type="ARBA" id="ARBA00004687"/>
    </source>
</evidence>
<feature type="transmembrane region" description="Helical" evidence="13">
    <location>
        <begin position="786"/>
        <end position="803"/>
    </location>
</feature>
<evidence type="ECO:0000313" key="17">
    <source>
        <dbReference type="Proteomes" id="UP000054270"/>
    </source>
</evidence>